<evidence type="ECO:0000313" key="3">
    <source>
        <dbReference type="Proteomes" id="UP001206925"/>
    </source>
</evidence>
<feature type="region of interest" description="Disordered" evidence="1">
    <location>
        <begin position="1"/>
        <end position="32"/>
    </location>
</feature>
<reference evidence="2" key="1">
    <citation type="submission" date="2022-06" db="EMBL/GenBank/DDBJ databases">
        <title>Uncovering the hologenomic basis of an extraordinary plant invasion.</title>
        <authorList>
            <person name="Bieker V.C."/>
            <person name="Martin M.D."/>
            <person name="Gilbert T."/>
            <person name="Hodgins K."/>
            <person name="Battlay P."/>
            <person name="Petersen B."/>
            <person name="Wilson J."/>
        </authorList>
    </citation>
    <scope>NUCLEOTIDE SEQUENCE</scope>
    <source>
        <strain evidence="2">AA19_3_7</strain>
        <tissue evidence="2">Leaf</tissue>
    </source>
</reference>
<evidence type="ECO:0000256" key="1">
    <source>
        <dbReference type="SAM" id="MobiDB-lite"/>
    </source>
</evidence>
<evidence type="ECO:0000313" key="2">
    <source>
        <dbReference type="EMBL" id="KAI7755435.1"/>
    </source>
</evidence>
<protein>
    <submittedName>
        <fullName evidence="2">Uncharacterized protein</fullName>
    </submittedName>
</protein>
<feature type="compositionally biased region" description="Low complexity" evidence="1">
    <location>
        <begin position="8"/>
        <end position="31"/>
    </location>
</feature>
<dbReference type="EMBL" id="JAMZMK010001129">
    <property type="protein sequence ID" value="KAI7755435.1"/>
    <property type="molecule type" value="Genomic_DNA"/>
</dbReference>
<sequence>MFSQAVYLPSPSSSSPSLPASSTTSSPSSTAQRPVHHHLLIIAFLQVRVMSKPTSSAAATRTCLLRRQQLFLSNSFKLRPPSVTARKCTQLWLPGGFETTIRCSRADGEGFDNIIMFTHTRLASYHLSPTVGCVTAVAIVY</sequence>
<proteinExistence type="predicted"/>
<accession>A0AAD5DCQ5</accession>
<gene>
    <name evidence="2" type="ORF">M8C21_024341</name>
</gene>
<dbReference type="Proteomes" id="UP001206925">
    <property type="component" value="Unassembled WGS sequence"/>
</dbReference>
<organism evidence="2 3">
    <name type="scientific">Ambrosia artemisiifolia</name>
    <name type="common">Common ragweed</name>
    <dbReference type="NCBI Taxonomy" id="4212"/>
    <lineage>
        <taxon>Eukaryota</taxon>
        <taxon>Viridiplantae</taxon>
        <taxon>Streptophyta</taxon>
        <taxon>Embryophyta</taxon>
        <taxon>Tracheophyta</taxon>
        <taxon>Spermatophyta</taxon>
        <taxon>Magnoliopsida</taxon>
        <taxon>eudicotyledons</taxon>
        <taxon>Gunneridae</taxon>
        <taxon>Pentapetalae</taxon>
        <taxon>asterids</taxon>
        <taxon>campanulids</taxon>
        <taxon>Asterales</taxon>
        <taxon>Asteraceae</taxon>
        <taxon>Asteroideae</taxon>
        <taxon>Heliantheae alliance</taxon>
        <taxon>Heliantheae</taxon>
        <taxon>Ambrosia</taxon>
    </lineage>
</organism>
<dbReference type="AlphaFoldDB" id="A0AAD5DCQ5"/>
<comment type="caution">
    <text evidence="2">The sequence shown here is derived from an EMBL/GenBank/DDBJ whole genome shotgun (WGS) entry which is preliminary data.</text>
</comment>
<name>A0AAD5DCQ5_AMBAR</name>
<keyword evidence="3" id="KW-1185">Reference proteome</keyword>